<dbReference type="SMART" id="SM00320">
    <property type="entry name" value="WD40"/>
    <property type="match status" value="3"/>
</dbReference>
<feature type="region of interest" description="Disordered" evidence="5">
    <location>
        <begin position="1"/>
        <end position="75"/>
    </location>
</feature>
<evidence type="ECO:0000256" key="1">
    <source>
        <dbReference type="ARBA" id="ARBA00003496"/>
    </source>
</evidence>
<dbReference type="InterPro" id="IPR015943">
    <property type="entry name" value="WD40/YVTN_repeat-like_dom_sf"/>
</dbReference>
<name>A0AAE0M7I1_9PEZI</name>
<reference evidence="9" key="1">
    <citation type="journal article" date="2023" name="Mol. Phylogenet. Evol.">
        <title>Genome-scale phylogeny and comparative genomics of the fungal order Sordariales.</title>
        <authorList>
            <person name="Hensen N."/>
            <person name="Bonometti L."/>
            <person name="Westerberg I."/>
            <person name="Brannstrom I.O."/>
            <person name="Guillou S."/>
            <person name="Cros-Aarteil S."/>
            <person name="Calhoun S."/>
            <person name="Haridas S."/>
            <person name="Kuo A."/>
            <person name="Mondo S."/>
            <person name="Pangilinan J."/>
            <person name="Riley R."/>
            <person name="LaButti K."/>
            <person name="Andreopoulos B."/>
            <person name="Lipzen A."/>
            <person name="Chen C."/>
            <person name="Yan M."/>
            <person name="Daum C."/>
            <person name="Ng V."/>
            <person name="Clum A."/>
            <person name="Steindorff A."/>
            <person name="Ohm R.A."/>
            <person name="Martin F."/>
            <person name="Silar P."/>
            <person name="Natvig D.O."/>
            <person name="Lalanne C."/>
            <person name="Gautier V."/>
            <person name="Ament-Velasquez S.L."/>
            <person name="Kruys A."/>
            <person name="Hutchinson M.I."/>
            <person name="Powell A.J."/>
            <person name="Barry K."/>
            <person name="Miller A.N."/>
            <person name="Grigoriev I.V."/>
            <person name="Debuchy R."/>
            <person name="Gladieux P."/>
            <person name="Hiltunen Thoren M."/>
            <person name="Johannesson H."/>
        </authorList>
    </citation>
    <scope>NUCLEOTIDE SEQUENCE</scope>
    <source>
        <strain evidence="9">CBS 118394</strain>
    </source>
</reference>
<keyword evidence="10" id="KW-1185">Reference proteome</keyword>
<dbReference type="InterPro" id="IPR027417">
    <property type="entry name" value="P-loop_NTPase"/>
</dbReference>
<dbReference type="EMBL" id="JAUEDM010000003">
    <property type="protein sequence ID" value="KAK3321830.1"/>
    <property type="molecule type" value="Genomic_DNA"/>
</dbReference>
<dbReference type="SUPFAM" id="SSF53474">
    <property type="entry name" value="alpha/beta-Hydrolases"/>
    <property type="match status" value="1"/>
</dbReference>
<evidence type="ECO:0000256" key="3">
    <source>
        <dbReference type="ARBA" id="ARBA00022737"/>
    </source>
</evidence>
<evidence type="ECO:0000259" key="7">
    <source>
        <dbReference type="Pfam" id="PF22939"/>
    </source>
</evidence>
<keyword evidence="3" id="KW-0677">Repeat</keyword>
<feature type="domain" description="GPI inositol-deacylase winged helix" evidence="7">
    <location>
        <begin position="653"/>
        <end position="736"/>
    </location>
</feature>
<organism evidence="9 10">
    <name type="scientific">Apodospora peruviana</name>
    <dbReference type="NCBI Taxonomy" id="516989"/>
    <lineage>
        <taxon>Eukaryota</taxon>
        <taxon>Fungi</taxon>
        <taxon>Dikarya</taxon>
        <taxon>Ascomycota</taxon>
        <taxon>Pezizomycotina</taxon>
        <taxon>Sordariomycetes</taxon>
        <taxon>Sordariomycetidae</taxon>
        <taxon>Sordariales</taxon>
        <taxon>Lasiosphaeriaceae</taxon>
        <taxon>Apodospora</taxon>
    </lineage>
</organism>
<dbReference type="Gene3D" id="3.40.50.300">
    <property type="entry name" value="P-loop containing nucleotide triphosphate hydrolases"/>
    <property type="match status" value="1"/>
</dbReference>
<dbReference type="InterPro" id="IPR012908">
    <property type="entry name" value="PGAP1-ab_dom-like"/>
</dbReference>
<proteinExistence type="inferred from homology"/>
<reference evidence="9" key="2">
    <citation type="submission" date="2023-06" db="EMBL/GenBank/DDBJ databases">
        <authorList>
            <consortium name="Lawrence Berkeley National Laboratory"/>
            <person name="Haridas S."/>
            <person name="Hensen N."/>
            <person name="Bonometti L."/>
            <person name="Westerberg I."/>
            <person name="Brannstrom I.O."/>
            <person name="Guillou S."/>
            <person name="Cros-Aarteil S."/>
            <person name="Calhoun S."/>
            <person name="Kuo A."/>
            <person name="Mondo S."/>
            <person name="Pangilinan J."/>
            <person name="Riley R."/>
            <person name="Labutti K."/>
            <person name="Andreopoulos B."/>
            <person name="Lipzen A."/>
            <person name="Chen C."/>
            <person name="Yanf M."/>
            <person name="Daum C."/>
            <person name="Ng V."/>
            <person name="Clum A."/>
            <person name="Steindorff A."/>
            <person name="Ohm R."/>
            <person name="Martin F."/>
            <person name="Silar P."/>
            <person name="Natvig D."/>
            <person name="Lalanne C."/>
            <person name="Gautier V."/>
            <person name="Ament-Velasquez S.L."/>
            <person name="Kruys A."/>
            <person name="Hutchinson M.I."/>
            <person name="Powell A.J."/>
            <person name="Barry K."/>
            <person name="Miller A.N."/>
            <person name="Grigoriev I.V."/>
            <person name="Debuchy R."/>
            <person name="Gladieux P."/>
            <person name="Thoren M.H."/>
            <person name="Johannesson H."/>
        </authorList>
    </citation>
    <scope>NUCLEOTIDE SEQUENCE</scope>
    <source>
        <strain evidence="9">CBS 118394</strain>
    </source>
</reference>
<dbReference type="PANTHER" id="PTHR10039:SF16">
    <property type="entry name" value="GPI INOSITOL-DEACYLASE"/>
    <property type="match status" value="1"/>
</dbReference>
<evidence type="ECO:0000256" key="4">
    <source>
        <dbReference type="RuleBase" id="RU365011"/>
    </source>
</evidence>
<dbReference type="InterPro" id="IPR054471">
    <property type="entry name" value="GPIID_WHD"/>
</dbReference>
<evidence type="ECO:0000259" key="6">
    <source>
        <dbReference type="Pfam" id="PF07819"/>
    </source>
</evidence>
<dbReference type="InterPro" id="IPR011047">
    <property type="entry name" value="Quinoprotein_ADH-like_sf"/>
</dbReference>
<protein>
    <recommendedName>
        <fullName evidence="2 4">GPI inositol-deacylase</fullName>
        <ecNumber evidence="4">3.1.-.-</ecNumber>
    </recommendedName>
</protein>
<dbReference type="Pfam" id="PF24883">
    <property type="entry name" value="NPHP3_N"/>
    <property type="match status" value="1"/>
</dbReference>
<feature type="domain" description="GPI inositol-deacylase PGAP1-like alpha/beta" evidence="6">
    <location>
        <begin position="85"/>
        <end position="214"/>
    </location>
</feature>
<feature type="domain" description="Nephrocystin 3-like N-terminal" evidence="8">
    <location>
        <begin position="371"/>
        <end position="543"/>
    </location>
</feature>
<keyword evidence="4" id="KW-0256">Endoplasmic reticulum</keyword>
<accession>A0AAE0M7I1</accession>
<comment type="function">
    <text evidence="1 4">Involved in inositol deacylation of GPI-anchored proteins which plays important roles in the quality control and ER-associated degradation of GPI-anchored proteins.</text>
</comment>
<dbReference type="GO" id="GO:0005789">
    <property type="term" value="C:endoplasmic reticulum membrane"/>
    <property type="evidence" value="ECO:0007669"/>
    <property type="project" value="UniProtKB-SubCell"/>
</dbReference>
<dbReference type="GO" id="GO:0015031">
    <property type="term" value="P:protein transport"/>
    <property type="evidence" value="ECO:0007669"/>
    <property type="project" value="UniProtKB-KW"/>
</dbReference>
<dbReference type="InterPro" id="IPR056884">
    <property type="entry name" value="NPHP3-like_N"/>
</dbReference>
<dbReference type="EC" id="3.1.-.-" evidence="4"/>
<evidence type="ECO:0000256" key="2">
    <source>
        <dbReference type="ARBA" id="ARBA00015856"/>
    </source>
</evidence>
<keyword evidence="4" id="KW-0378">Hydrolase</keyword>
<dbReference type="SUPFAM" id="SSF52540">
    <property type="entry name" value="P-loop containing nucleoside triphosphate hydrolases"/>
    <property type="match status" value="1"/>
</dbReference>
<gene>
    <name evidence="9" type="ORF">B0H66DRAFT_619055</name>
</gene>
<dbReference type="PANTHER" id="PTHR10039">
    <property type="entry name" value="AMELOGENIN"/>
    <property type="match status" value="1"/>
</dbReference>
<comment type="subcellular location">
    <subcellularLocation>
        <location evidence="4">Endoplasmic reticulum membrane</location>
    </subcellularLocation>
</comment>
<dbReference type="GO" id="GO:0016788">
    <property type="term" value="F:hydrolase activity, acting on ester bonds"/>
    <property type="evidence" value="ECO:0007669"/>
    <property type="project" value="InterPro"/>
</dbReference>
<feature type="region of interest" description="Disordered" evidence="5">
    <location>
        <begin position="1675"/>
        <end position="1697"/>
    </location>
</feature>
<feature type="region of interest" description="Disordered" evidence="5">
    <location>
        <begin position="386"/>
        <end position="405"/>
    </location>
</feature>
<evidence type="ECO:0000259" key="8">
    <source>
        <dbReference type="Pfam" id="PF24883"/>
    </source>
</evidence>
<dbReference type="InterPro" id="IPR001680">
    <property type="entry name" value="WD40_rpt"/>
</dbReference>
<keyword evidence="4" id="KW-0813">Transport</keyword>
<dbReference type="Gene3D" id="3.40.50.1820">
    <property type="entry name" value="alpha/beta hydrolase"/>
    <property type="match status" value="1"/>
</dbReference>
<dbReference type="Pfam" id="PF07819">
    <property type="entry name" value="PGAP1"/>
    <property type="match status" value="1"/>
</dbReference>
<dbReference type="SUPFAM" id="SSF50998">
    <property type="entry name" value="Quinoprotein alcohol dehydrogenase-like"/>
    <property type="match status" value="1"/>
</dbReference>
<sequence length="1697" mass="188223">MESGADSGSEPKLKTKSNPLVRASKGETFRSGFSSLERRLRRLNTGGSTPSSTSSFVASRGSRDDPRGPDGLNLLSEPSEAHVDLVFVHGLRGGSRKTWSYSEDPSHYWPKEWLPAEPGFKNVRIHSYGYNSDWAAKKGNVLDVYDFGKSLLAHLHTSLGTDRDEKTPLVLVGHSMGGLVIKKAFLLAERDPNYTQLVSRIKAMVFLATPHRGAESAQLLSNILTAAVGNKGYVQDLIPNSGLLLATNDEFRHVYQDVQLWSFYETIKTRIGYKEDLVVPRESAVMGLPGERTQPLQADHRYVCKYSTPRDPNYIAVRNALLTILRGIEQEWSVLKRDESRSQMKSISHYISAPARPEDELSYKNDLQIEGSCLWLLDRPSFQDWQESGDDDAPNSPHHTSPKVFWLTGRPGTGKSVMSGHIINYLVKSRNADCSYYFFKHNNKADSSIVALLRSLSYQMAETNPSIRQELLSMVEDGEYFNKDDERAVWKALFLLRIFRLTLPRTHYWVIDALDECPNYAALFPLLARIDQLFPLKIFITSRPLPTQKSCLAVGTEKKLDVVVESIQEEDTIQDIRLFLQSRADVLPVEDEDARNDLIEKILQKSNGSFLWASLVANELAMTHSEQQVTDVLSQVPSEMDDVYTRILNGLQSPRNQSLAKAIFRWTICAARPLSVGELKEALMLDTGHVVPRLETVIGRITGSLVDVGTDSKVQVVHETVKAFLTRKGLVSEYAVERRKEHSRLAEVCLGYLCGDELQHSSRRESGARASVSLKTSLDNTQTSAFSGYALTYFSHHLAESSSTIDLPLTLLDKFFRTTVLGWIELVARAGDLGVMLQTSRNLKTYLNRRAKYRSPLGQEVQRADGWSDDLIRVVAAFGRNIVSLPESVHSLVPALCPPKSMVHRGFGKDAAKCRLEVVGCSDDDWDERISCMVYPDGQALCVASWESRFAVGLSTGKIMVYKTTTFEAIRTLNHGEQVRNISFTTSGSDDLLLASCGRKTLVLWDPGTGTQLWSTKLGKDDHVLGMSFGKDGSLVMLATSSTRGNAMVQFDTRTGARLEPWSFFDMDEEVAEGTANMNMITKRPPTHVALSSETNLLGVAYMQRPISFWDLEDNSWLSHFHKGDPKVYPRPLLLALTINPNLNLELAAAAYQDGDLVVFNPFDGLQVASIETYAHVLVSSPDGRTLATGDGNGMIQLYTFETLRLLYRVSMYDYDIRNMAFTSDSLRFFDIRGNQCNSWEPTVLVRNRDSENETMRSSGPNIDEVPHPALLVDGRSVSSERAITAICEHASGDWIFGGRENGSVAVFDIWTGRETQELVAPMAIAVKLLAWSAATDRLATVHTASCITVRKATLNDEAMWTVENPSLSIRAGRPVQQVLFDPSGRILLVSTDEVDEMWDVQEAKKIGAGHPRAGGPGSSWRWVNHPVSEGNLALVESGCVHIYDWAGFSRLSKLEGIKLSGSTSDVTLDHSIASNGGPYLCIRFLRPSAADSSKNNSSLPELQVYLGSELLADALEVRPIAWYRELTSQIKTVIGMYKSSLLVFLDVDGWICSLKIMELSSAAAVIPGPASYYIRHFFIPFSWYNVGDMNMFLTVTAGGSVALARRDEVIILHHGLDFFNHHKIPLDVVKNAGDHAFSRGTESVAGGNTAGFNNKVVQNSDVVGGAKISRRRRPGLRAVGGQAAGRSIRSDAEQKI</sequence>
<dbReference type="InterPro" id="IPR029058">
    <property type="entry name" value="AB_hydrolase_fold"/>
</dbReference>
<evidence type="ECO:0000256" key="5">
    <source>
        <dbReference type="SAM" id="MobiDB-lite"/>
    </source>
</evidence>
<keyword evidence="4" id="KW-0653">Protein transport</keyword>
<comment type="caution">
    <text evidence="9">The sequence shown here is derived from an EMBL/GenBank/DDBJ whole genome shotgun (WGS) entry which is preliminary data.</text>
</comment>
<keyword evidence="4" id="KW-0472">Membrane</keyword>
<dbReference type="Pfam" id="PF22939">
    <property type="entry name" value="WHD_GPIID"/>
    <property type="match status" value="1"/>
</dbReference>
<dbReference type="Proteomes" id="UP001283341">
    <property type="component" value="Unassembled WGS sequence"/>
</dbReference>
<evidence type="ECO:0000313" key="9">
    <source>
        <dbReference type="EMBL" id="KAK3321830.1"/>
    </source>
</evidence>
<comment type="similarity">
    <text evidence="4">Belongs to the GPI inositol-deacylase family.</text>
</comment>
<evidence type="ECO:0000313" key="10">
    <source>
        <dbReference type="Proteomes" id="UP001283341"/>
    </source>
</evidence>
<dbReference type="Gene3D" id="2.130.10.10">
    <property type="entry name" value="YVTN repeat-like/Quinoprotein amine dehydrogenase"/>
    <property type="match status" value="2"/>
</dbReference>
<feature type="compositionally biased region" description="Low complexity" evidence="5">
    <location>
        <begin position="45"/>
        <end position="55"/>
    </location>
</feature>